<proteinExistence type="inferred from homology"/>
<keyword evidence="3" id="KW-1185">Reference proteome</keyword>
<gene>
    <name evidence="2" type="ORF">ET33_34165</name>
</gene>
<dbReference type="PANTHER" id="PTHR35024:SF4">
    <property type="entry name" value="POLYMER-FORMING CYTOSKELETAL PROTEIN"/>
    <property type="match status" value="1"/>
</dbReference>
<dbReference type="OrthoDB" id="9789407at2"/>
<dbReference type="InterPro" id="IPR007607">
    <property type="entry name" value="BacA/B"/>
</dbReference>
<dbReference type="EMBL" id="JNVM01000066">
    <property type="protein sequence ID" value="KEQ21703.1"/>
    <property type="molecule type" value="Genomic_DNA"/>
</dbReference>
<evidence type="ECO:0000313" key="2">
    <source>
        <dbReference type="EMBL" id="KEQ21703.1"/>
    </source>
</evidence>
<evidence type="ECO:0008006" key="4">
    <source>
        <dbReference type="Google" id="ProtNLM"/>
    </source>
</evidence>
<reference evidence="2 3" key="1">
    <citation type="submission" date="2014-06" db="EMBL/GenBank/DDBJ databases">
        <title>Draft genome sequence of Paenibacillus sp. MSt1.</title>
        <authorList>
            <person name="Aw Y.K."/>
            <person name="Ong K.S."/>
            <person name="Gan H.M."/>
            <person name="Lee S.M."/>
        </authorList>
    </citation>
    <scope>NUCLEOTIDE SEQUENCE [LARGE SCALE GENOMIC DNA]</scope>
    <source>
        <strain evidence="2 3">MSt1</strain>
    </source>
</reference>
<sequence length="134" mass="14154">MMFRMNGWRSRSSRSGRSVSLIGEGSVLEGAFRSEADVRIEGEFQGVLQAAGEVAVGAKGIVRSTDLRARDVVIAGRLDGRVEAEGVVRITPTGRLVGTVRAATLIIEPGAVFQGQSEMGQTPQEDASLVIAVL</sequence>
<dbReference type="eggNOG" id="COG1664">
    <property type="taxonomic scope" value="Bacteria"/>
</dbReference>
<dbReference type="PANTHER" id="PTHR35024">
    <property type="entry name" value="HYPOTHETICAL CYTOSOLIC PROTEIN"/>
    <property type="match status" value="1"/>
</dbReference>
<name>A0A081NTD0_9BACL</name>
<dbReference type="Pfam" id="PF04519">
    <property type="entry name" value="Bactofilin"/>
    <property type="match status" value="1"/>
</dbReference>
<comment type="similarity">
    <text evidence="1">Belongs to the bactofilin family.</text>
</comment>
<protein>
    <recommendedName>
        <fullName evidence="4">Cell division protein</fullName>
    </recommendedName>
</protein>
<organism evidence="2 3">
    <name type="scientific">Paenibacillus tyrfis</name>
    <dbReference type="NCBI Taxonomy" id="1501230"/>
    <lineage>
        <taxon>Bacteria</taxon>
        <taxon>Bacillati</taxon>
        <taxon>Bacillota</taxon>
        <taxon>Bacilli</taxon>
        <taxon>Bacillales</taxon>
        <taxon>Paenibacillaceae</taxon>
        <taxon>Paenibacillus</taxon>
    </lineage>
</organism>
<dbReference type="AlphaFoldDB" id="A0A081NTD0"/>
<evidence type="ECO:0000256" key="1">
    <source>
        <dbReference type="ARBA" id="ARBA00044755"/>
    </source>
</evidence>
<dbReference type="Proteomes" id="UP000028123">
    <property type="component" value="Unassembled WGS sequence"/>
</dbReference>
<comment type="caution">
    <text evidence="2">The sequence shown here is derived from an EMBL/GenBank/DDBJ whole genome shotgun (WGS) entry which is preliminary data.</text>
</comment>
<accession>A0A081NTD0</accession>
<evidence type="ECO:0000313" key="3">
    <source>
        <dbReference type="Proteomes" id="UP000028123"/>
    </source>
</evidence>